<dbReference type="InterPro" id="IPR051653">
    <property type="entry name" value="E3_ligase_sorting_rcpt"/>
</dbReference>
<evidence type="ECO:0000259" key="13">
    <source>
        <dbReference type="PROSITE" id="PS50089"/>
    </source>
</evidence>
<dbReference type="EC" id="2.3.2.27" evidence="3"/>
<dbReference type="Pfam" id="PF02225">
    <property type="entry name" value="PA"/>
    <property type="match status" value="1"/>
</dbReference>
<proteinExistence type="predicted"/>
<evidence type="ECO:0000256" key="12">
    <source>
        <dbReference type="SAM" id="SignalP"/>
    </source>
</evidence>
<evidence type="ECO:0000256" key="1">
    <source>
        <dbReference type="ARBA" id="ARBA00000900"/>
    </source>
</evidence>
<dbReference type="PROSITE" id="PS50089">
    <property type="entry name" value="ZF_RING_2"/>
    <property type="match status" value="1"/>
</dbReference>
<gene>
    <name evidence="14" type="ORF">MFLAVUS_011398</name>
</gene>
<dbReference type="EMBL" id="BAABUK010000052">
    <property type="protein sequence ID" value="GAA5817839.1"/>
    <property type="molecule type" value="Genomic_DNA"/>
</dbReference>
<keyword evidence="9 11" id="KW-0472">Membrane</keyword>
<comment type="subcellular location">
    <subcellularLocation>
        <location evidence="2">Membrane</location>
        <topology evidence="2">Single-pass membrane protein</topology>
    </subcellularLocation>
</comment>
<keyword evidence="4 11" id="KW-0812">Transmembrane</keyword>
<comment type="caution">
    <text evidence="14">The sequence shown here is derived from an EMBL/GenBank/DDBJ whole genome shotgun (WGS) entry which is preliminary data.</text>
</comment>
<evidence type="ECO:0000256" key="10">
    <source>
        <dbReference type="PROSITE-ProRule" id="PRU00175"/>
    </source>
</evidence>
<keyword evidence="12" id="KW-0732">Signal</keyword>
<sequence>MYIVWRLLLMSSLVGWATAHIILMSNNDTHIDKAAAFGPSLTKEGVIGNMFPPPKESKQGCNPIEAAPCENWIAIVERGGCSFVDKVRTLQNSGAKAVIIGDKHYNGWITMYAAGDSSDITIPSVYAAQYQFLSLLQHLDGKPVLIKITENELFSWSWSDLLIFFSVLLPSSILYAVYLTWRVRQQNILKRELAPSDVVKSLPIHSFHREKDIPIDECIICLEEYLEGDKIRTLPCKHEFHSACVDLWLITRKKFCPIL</sequence>
<keyword evidence="6 10" id="KW-0863">Zinc-finger</keyword>
<name>A0ABP9ZFL0_9FUNG</name>
<evidence type="ECO:0000313" key="14">
    <source>
        <dbReference type="EMBL" id="GAA5817839.1"/>
    </source>
</evidence>
<dbReference type="SMART" id="SM00184">
    <property type="entry name" value="RING"/>
    <property type="match status" value="1"/>
</dbReference>
<protein>
    <recommendedName>
        <fullName evidence="3">RING-type E3 ubiquitin transferase</fullName>
        <ecNumber evidence="3">2.3.2.27</ecNumber>
    </recommendedName>
</protein>
<organism evidence="14 15">
    <name type="scientific">Mucor flavus</name>
    <dbReference type="NCBI Taxonomy" id="439312"/>
    <lineage>
        <taxon>Eukaryota</taxon>
        <taxon>Fungi</taxon>
        <taxon>Fungi incertae sedis</taxon>
        <taxon>Mucoromycota</taxon>
        <taxon>Mucoromycotina</taxon>
        <taxon>Mucoromycetes</taxon>
        <taxon>Mucorales</taxon>
        <taxon>Mucorineae</taxon>
        <taxon>Mucoraceae</taxon>
        <taxon>Mucor</taxon>
    </lineage>
</organism>
<evidence type="ECO:0000313" key="15">
    <source>
        <dbReference type="Proteomes" id="UP001473302"/>
    </source>
</evidence>
<keyword evidence="5" id="KW-0479">Metal-binding</keyword>
<comment type="catalytic activity">
    <reaction evidence="1">
        <text>S-ubiquitinyl-[E2 ubiquitin-conjugating enzyme]-L-cysteine + [acceptor protein]-L-lysine = [E2 ubiquitin-conjugating enzyme]-L-cysteine + N(6)-ubiquitinyl-[acceptor protein]-L-lysine.</text>
        <dbReference type="EC" id="2.3.2.27"/>
    </reaction>
</comment>
<dbReference type="InterPro" id="IPR001841">
    <property type="entry name" value="Znf_RING"/>
</dbReference>
<feature type="chain" id="PRO_5046496057" description="RING-type E3 ubiquitin transferase" evidence="12">
    <location>
        <begin position="20"/>
        <end position="259"/>
    </location>
</feature>
<dbReference type="InterPro" id="IPR013083">
    <property type="entry name" value="Znf_RING/FYVE/PHD"/>
</dbReference>
<evidence type="ECO:0000256" key="2">
    <source>
        <dbReference type="ARBA" id="ARBA00004167"/>
    </source>
</evidence>
<evidence type="ECO:0000256" key="5">
    <source>
        <dbReference type="ARBA" id="ARBA00022723"/>
    </source>
</evidence>
<dbReference type="SUPFAM" id="SSF57850">
    <property type="entry name" value="RING/U-box"/>
    <property type="match status" value="1"/>
</dbReference>
<feature type="transmembrane region" description="Helical" evidence="11">
    <location>
        <begin position="161"/>
        <end position="181"/>
    </location>
</feature>
<dbReference type="InterPro" id="IPR046450">
    <property type="entry name" value="PA_dom_sf"/>
</dbReference>
<feature type="domain" description="RING-type" evidence="13">
    <location>
        <begin position="218"/>
        <end position="258"/>
    </location>
</feature>
<keyword evidence="15" id="KW-1185">Reference proteome</keyword>
<evidence type="ECO:0000256" key="3">
    <source>
        <dbReference type="ARBA" id="ARBA00012483"/>
    </source>
</evidence>
<keyword evidence="7" id="KW-0862">Zinc</keyword>
<evidence type="ECO:0000256" key="4">
    <source>
        <dbReference type="ARBA" id="ARBA00022692"/>
    </source>
</evidence>
<reference evidence="14 15" key="1">
    <citation type="submission" date="2024-04" db="EMBL/GenBank/DDBJ databases">
        <title>genome sequences of Mucor flavus KT1a and Helicostylum pulchrum KT1b strains isolated from the surface of a dry-aged beef.</title>
        <authorList>
            <person name="Toyotome T."/>
            <person name="Hosono M."/>
            <person name="Torimaru M."/>
            <person name="Fukuda K."/>
            <person name="Mikami N."/>
        </authorList>
    </citation>
    <scope>NUCLEOTIDE SEQUENCE [LARGE SCALE GENOMIC DNA]</scope>
    <source>
        <strain evidence="14 15">KT1a</strain>
    </source>
</reference>
<keyword evidence="8 11" id="KW-1133">Transmembrane helix</keyword>
<dbReference type="InterPro" id="IPR003137">
    <property type="entry name" value="PA_domain"/>
</dbReference>
<dbReference type="SUPFAM" id="SSF52025">
    <property type="entry name" value="PA domain"/>
    <property type="match status" value="1"/>
</dbReference>
<evidence type="ECO:0000256" key="7">
    <source>
        <dbReference type="ARBA" id="ARBA00022833"/>
    </source>
</evidence>
<dbReference type="Gene3D" id="3.50.30.30">
    <property type="match status" value="1"/>
</dbReference>
<evidence type="ECO:0000256" key="8">
    <source>
        <dbReference type="ARBA" id="ARBA00022989"/>
    </source>
</evidence>
<dbReference type="PANTHER" id="PTHR47168">
    <property type="entry name" value="RING ZINC FINGER DOMAIN SUPERFAMILY PROTEIN-RELATED"/>
    <property type="match status" value="1"/>
</dbReference>
<dbReference type="Proteomes" id="UP001473302">
    <property type="component" value="Unassembled WGS sequence"/>
</dbReference>
<dbReference type="Pfam" id="PF13639">
    <property type="entry name" value="zf-RING_2"/>
    <property type="match status" value="1"/>
</dbReference>
<feature type="signal peptide" evidence="12">
    <location>
        <begin position="1"/>
        <end position="19"/>
    </location>
</feature>
<dbReference type="Gene3D" id="3.30.40.10">
    <property type="entry name" value="Zinc/RING finger domain, C3HC4 (zinc finger)"/>
    <property type="match status" value="1"/>
</dbReference>
<evidence type="ECO:0000256" key="9">
    <source>
        <dbReference type="ARBA" id="ARBA00023136"/>
    </source>
</evidence>
<evidence type="ECO:0000256" key="6">
    <source>
        <dbReference type="ARBA" id="ARBA00022771"/>
    </source>
</evidence>
<accession>A0ABP9ZFL0</accession>
<evidence type="ECO:0000256" key="11">
    <source>
        <dbReference type="SAM" id="Phobius"/>
    </source>
</evidence>
<dbReference type="PANTHER" id="PTHR47168:SF1">
    <property type="entry name" value="OS02G0798600 PROTEIN"/>
    <property type="match status" value="1"/>
</dbReference>